<feature type="compositionally biased region" description="Polar residues" evidence="10">
    <location>
        <begin position="347"/>
        <end position="359"/>
    </location>
</feature>
<organism evidence="12 13">
    <name type="scientific">Ceratobasidium theobromae</name>
    <dbReference type="NCBI Taxonomy" id="1582974"/>
    <lineage>
        <taxon>Eukaryota</taxon>
        <taxon>Fungi</taxon>
        <taxon>Dikarya</taxon>
        <taxon>Basidiomycota</taxon>
        <taxon>Agaricomycotina</taxon>
        <taxon>Agaricomycetes</taxon>
        <taxon>Cantharellales</taxon>
        <taxon>Ceratobasidiaceae</taxon>
        <taxon>Ceratobasidium</taxon>
    </lineage>
</organism>
<evidence type="ECO:0000256" key="7">
    <source>
        <dbReference type="ARBA" id="ARBA00022694"/>
    </source>
</evidence>
<sequence length="389" mass="43041">MWLAIKPGSVVIEAGTGSGSFSHSIARTVGPTGKLFSFEFHEQRANKAREEFARHGMDEFVVLQHRNVCKDGFDLQNAVDSVFLDLPAPWDAVVFAKEALRASKDRIGRICCFSPCMEQVLRTVSALNELGFTGEERSLMFPLNQHLTWSEHAKPGVTMCETLVKPHDVCNIPMQTVEDAAARLRDIEIRKEQRRLKQIETSARDKKRKRPYGSAEEESPDSPKRTKVVVESQDKGGLACKPHALLELGDSSLDYSLGFLAESDFVDHPVTQLSAQPKPRQAPHHPHVIVSVASEAERYIVSKPFGEVRGHTSYLTFAMLVPSACHYARPESMAESGCSSNELALARESTNNGTTNHQESFAGPSEVSEVDDSLIAGIPEEELERMNAQ</sequence>
<evidence type="ECO:0000256" key="3">
    <source>
        <dbReference type="ARBA" id="ARBA00015963"/>
    </source>
</evidence>
<dbReference type="InterPro" id="IPR049470">
    <property type="entry name" value="TRM61_C"/>
</dbReference>
<dbReference type="PROSITE" id="PS51620">
    <property type="entry name" value="SAM_TRM61"/>
    <property type="match status" value="1"/>
</dbReference>
<name>A0A5N5QQ00_9AGAM</name>
<dbReference type="GO" id="GO:0030488">
    <property type="term" value="P:tRNA methylation"/>
    <property type="evidence" value="ECO:0007669"/>
    <property type="project" value="InterPro"/>
</dbReference>
<dbReference type="Gene3D" id="3.40.50.150">
    <property type="entry name" value="Vaccinia Virus protein VP39"/>
    <property type="match status" value="1"/>
</dbReference>
<keyword evidence="7" id="KW-0819">tRNA processing</keyword>
<evidence type="ECO:0000256" key="9">
    <source>
        <dbReference type="ARBA" id="ARBA00033309"/>
    </source>
</evidence>
<evidence type="ECO:0000256" key="10">
    <source>
        <dbReference type="SAM" id="MobiDB-lite"/>
    </source>
</evidence>
<evidence type="ECO:0000256" key="2">
    <source>
        <dbReference type="ARBA" id="ARBA00012796"/>
    </source>
</evidence>
<comment type="subcellular location">
    <subcellularLocation>
        <location evidence="1">Nucleus</location>
    </subcellularLocation>
</comment>
<gene>
    <name evidence="12" type="ORF">CTheo_2871</name>
</gene>
<evidence type="ECO:0000256" key="8">
    <source>
        <dbReference type="ARBA" id="ARBA00023242"/>
    </source>
</evidence>
<proteinExistence type="predicted"/>
<protein>
    <recommendedName>
        <fullName evidence="3">tRNA (adenine(58)-N(1))-methyltransferase catalytic subunit TRM61</fullName>
        <ecNumber evidence="2">2.1.1.220</ecNumber>
    </recommendedName>
    <alternativeName>
        <fullName evidence="9">tRNA(m1A58)-methyltransferase subunit TRM61</fullName>
    </alternativeName>
</protein>
<dbReference type="PANTHER" id="PTHR12133">
    <property type="entry name" value="TRNA (ADENINE(58)-N(1))-METHYLTRANSFERASE"/>
    <property type="match status" value="1"/>
</dbReference>
<dbReference type="Pfam" id="PF08704">
    <property type="entry name" value="GCD14"/>
    <property type="match status" value="1"/>
</dbReference>
<dbReference type="SUPFAM" id="SSF53335">
    <property type="entry name" value="S-adenosyl-L-methionine-dependent methyltransferases"/>
    <property type="match status" value="1"/>
</dbReference>
<dbReference type="GO" id="GO:0031515">
    <property type="term" value="C:tRNA (m1A) methyltransferase complex"/>
    <property type="evidence" value="ECO:0007669"/>
    <property type="project" value="InterPro"/>
</dbReference>
<feature type="region of interest" description="Disordered" evidence="10">
    <location>
        <begin position="198"/>
        <end position="228"/>
    </location>
</feature>
<keyword evidence="8" id="KW-0539">Nucleus</keyword>
<evidence type="ECO:0000256" key="6">
    <source>
        <dbReference type="ARBA" id="ARBA00022691"/>
    </source>
</evidence>
<feature type="region of interest" description="Disordered" evidence="10">
    <location>
        <begin position="347"/>
        <end position="389"/>
    </location>
</feature>
<dbReference type="Proteomes" id="UP000383932">
    <property type="component" value="Unassembled WGS sequence"/>
</dbReference>
<keyword evidence="6" id="KW-0949">S-adenosyl-L-methionine</keyword>
<evidence type="ECO:0000313" key="12">
    <source>
        <dbReference type="EMBL" id="KAB5593688.1"/>
    </source>
</evidence>
<dbReference type="EMBL" id="SSOP01000032">
    <property type="protein sequence ID" value="KAB5593688.1"/>
    <property type="molecule type" value="Genomic_DNA"/>
</dbReference>
<feature type="domain" description="tRNA (adenine(58)-N(1))-methyltransferase catalytic subunit TRM61 C-terminal" evidence="11">
    <location>
        <begin position="2"/>
        <end position="133"/>
    </location>
</feature>
<reference evidence="12 13" key="1">
    <citation type="journal article" date="2019" name="Fungal Biol. Biotechnol.">
        <title>Draft genome sequence of fastidious pathogen Ceratobasidium theobromae, which causes vascular-streak dieback in Theobroma cacao.</title>
        <authorList>
            <person name="Ali S.S."/>
            <person name="Asman A."/>
            <person name="Shao J."/>
            <person name="Firmansyah A.P."/>
            <person name="Susilo A.W."/>
            <person name="Rosmana A."/>
            <person name="McMahon P."/>
            <person name="Junaid M."/>
            <person name="Guest D."/>
            <person name="Kheng T.Y."/>
            <person name="Meinhardt L.W."/>
            <person name="Bailey B.A."/>
        </authorList>
    </citation>
    <scope>NUCLEOTIDE SEQUENCE [LARGE SCALE GENOMIC DNA]</scope>
    <source>
        <strain evidence="12 13">CT2</strain>
    </source>
</reference>
<dbReference type="InterPro" id="IPR029063">
    <property type="entry name" value="SAM-dependent_MTases_sf"/>
</dbReference>
<dbReference type="PANTHER" id="PTHR12133:SF2">
    <property type="entry name" value="TRNA (ADENINE(58)-N(1))-METHYLTRANSFERASE CATALYTIC SUBUNIT TRMT61A"/>
    <property type="match status" value="1"/>
</dbReference>
<evidence type="ECO:0000256" key="1">
    <source>
        <dbReference type="ARBA" id="ARBA00004123"/>
    </source>
</evidence>
<dbReference type="EC" id="2.1.1.220" evidence="2"/>
<dbReference type="CDD" id="cd02440">
    <property type="entry name" value="AdoMet_MTases"/>
    <property type="match status" value="1"/>
</dbReference>
<keyword evidence="5 12" id="KW-0808">Transferase</keyword>
<evidence type="ECO:0000313" key="13">
    <source>
        <dbReference type="Proteomes" id="UP000383932"/>
    </source>
</evidence>
<evidence type="ECO:0000259" key="11">
    <source>
        <dbReference type="Pfam" id="PF08704"/>
    </source>
</evidence>
<dbReference type="AlphaFoldDB" id="A0A5N5QQ00"/>
<keyword evidence="13" id="KW-1185">Reference proteome</keyword>
<dbReference type="GO" id="GO:0160107">
    <property type="term" value="F:tRNA (adenine(58)-N1)-methyltransferase activity"/>
    <property type="evidence" value="ECO:0007669"/>
    <property type="project" value="UniProtKB-EC"/>
</dbReference>
<keyword evidence="4 12" id="KW-0489">Methyltransferase</keyword>
<accession>A0A5N5QQ00</accession>
<comment type="caution">
    <text evidence="12">The sequence shown here is derived from an EMBL/GenBank/DDBJ whole genome shotgun (WGS) entry which is preliminary data.</text>
</comment>
<dbReference type="GO" id="GO:0005634">
    <property type="term" value="C:nucleus"/>
    <property type="evidence" value="ECO:0007669"/>
    <property type="project" value="UniProtKB-SubCell"/>
</dbReference>
<evidence type="ECO:0000256" key="4">
    <source>
        <dbReference type="ARBA" id="ARBA00022603"/>
    </source>
</evidence>
<evidence type="ECO:0000256" key="5">
    <source>
        <dbReference type="ARBA" id="ARBA00022679"/>
    </source>
</evidence>
<dbReference type="OrthoDB" id="1925287at2759"/>
<dbReference type="InterPro" id="IPR014816">
    <property type="entry name" value="tRNA_MeTrfase_Gcd14"/>
</dbReference>